<dbReference type="EMBL" id="LS483452">
    <property type="protein sequence ID" value="SQH76965.1"/>
    <property type="molecule type" value="Genomic_DNA"/>
</dbReference>
<evidence type="ECO:0000313" key="2">
    <source>
        <dbReference type="Proteomes" id="UP000250123"/>
    </source>
</evidence>
<accession>A0A330M4T4</accession>
<organism evidence="1 2">
    <name type="scientific">Shewanella benthica</name>
    <dbReference type="NCBI Taxonomy" id="43661"/>
    <lineage>
        <taxon>Bacteria</taxon>
        <taxon>Pseudomonadati</taxon>
        <taxon>Pseudomonadota</taxon>
        <taxon>Gammaproteobacteria</taxon>
        <taxon>Alteromonadales</taxon>
        <taxon>Shewanellaceae</taxon>
        <taxon>Shewanella</taxon>
    </lineage>
</organism>
<name>A0A330M4T4_9GAMM</name>
<evidence type="ECO:0000313" key="1">
    <source>
        <dbReference type="EMBL" id="SQH76965.1"/>
    </source>
</evidence>
<dbReference type="KEGG" id="sbk:SHEWBE_3002"/>
<sequence length="146" mass="16576">MFFRKFFISLQILLRSSVLLIGILLPTSTIATIYQCHTNGELALQDTPCPTDVPQTEIDVVIKNDKKRNIGSNQYDQSQFSAWENELIDAGKVSVGMSTNALIQSWGSPVDINRSAYSPEQWVFRSGRYTYKYAYIRDGAVVNWQD</sequence>
<protein>
    <recommendedName>
        <fullName evidence="3">DUF4124 domain-containing protein</fullName>
    </recommendedName>
</protein>
<dbReference type="RefSeq" id="WP_112353009.1">
    <property type="nucleotide sequence ID" value="NZ_LS483452.1"/>
</dbReference>
<proteinExistence type="predicted"/>
<dbReference type="OrthoDB" id="6120668at2"/>
<reference evidence="2" key="1">
    <citation type="submission" date="2018-06" db="EMBL/GenBank/DDBJ databases">
        <authorList>
            <person name="Cea G.-C."/>
            <person name="William W."/>
        </authorList>
    </citation>
    <scope>NUCLEOTIDE SEQUENCE [LARGE SCALE GENOMIC DNA]</scope>
    <source>
        <strain evidence="2">DB21MT-2</strain>
    </source>
</reference>
<dbReference type="Proteomes" id="UP000250123">
    <property type="component" value="Chromosome SHEWBE"/>
</dbReference>
<gene>
    <name evidence="1" type="ORF">SHEWBE_3002</name>
</gene>
<dbReference type="AlphaFoldDB" id="A0A330M4T4"/>
<evidence type="ECO:0008006" key="3">
    <source>
        <dbReference type="Google" id="ProtNLM"/>
    </source>
</evidence>